<proteinExistence type="predicted"/>
<dbReference type="EMBL" id="LVJZ01000004">
    <property type="protein sequence ID" value="ODB94519.1"/>
    <property type="molecule type" value="Genomic_DNA"/>
</dbReference>
<dbReference type="PANTHER" id="PTHR34386:SF1">
    <property type="entry name" value="GLUTAREDOXIN-LIKE PROTEIN NRDH"/>
    <property type="match status" value="1"/>
</dbReference>
<dbReference type="RefSeq" id="WP_069006283.1">
    <property type="nucleotide sequence ID" value="NZ_LVJW01000006.1"/>
</dbReference>
<keyword evidence="3" id="KW-1185">Reference proteome</keyword>
<reference evidence="2 3" key="1">
    <citation type="submission" date="2016-03" db="EMBL/GenBank/DDBJ databases">
        <title>Chemosynthetic sulphur-oxidizing symbionts of marine invertebrate animals are capable of nitrogen fixation.</title>
        <authorList>
            <person name="Petersen J.M."/>
            <person name="Kemper A."/>
            <person name="Gruber-Vodicka H."/>
            <person name="Cardini U."/>
            <person name="Geest Mvander."/>
            <person name="Kleiner M."/>
            <person name="Bulgheresi S."/>
            <person name="Fussmann M."/>
            <person name="Herbold C."/>
            <person name="Seah B.K.B."/>
            <person name="Antony C.Paul."/>
            <person name="Liu D."/>
            <person name="Belitz A."/>
            <person name="Weber M."/>
        </authorList>
    </citation>
    <scope>NUCLEOTIDE SEQUENCE [LARGE SCALE GENOMIC DNA]</scope>
    <source>
        <strain evidence="2">G_D</strain>
    </source>
</reference>
<accession>A0A1E2UJ14</accession>
<dbReference type="InterPro" id="IPR002109">
    <property type="entry name" value="Glutaredoxin"/>
</dbReference>
<gene>
    <name evidence="2" type="ORF">A3196_18545</name>
</gene>
<evidence type="ECO:0000259" key="1">
    <source>
        <dbReference type="Pfam" id="PF00462"/>
    </source>
</evidence>
<dbReference type="GO" id="GO:0009055">
    <property type="term" value="F:electron transfer activity"/>
    <property type="evidence" value="ECO:0007669"/>
    <property type="project" value="TreeGrafter"/>
</dbReference>
<dbReference type="STRING" id="1818881.A3196_18545"/>
<dbReference type="PANTHER" id="PTHR34386">
    <property type="entry name" value="GLUTAREDOXIN"/>
    <property type="match status" value="1"/>
</dbReference>
<dbReference type="Gene3D" id="3.40.30.10">
    <property type="entry name" value="Glutaredoxin"/>
    <property type="match status" value="1"/>
</dbReference>
<dbReference type="GO" id="GO:0045454">
    <property type="term" value="P:cell redox homeostasis"/>
    <property type="evidence" value="ECO:0007669"/>
    <property type="project" value="TreeGrafter"/>
</dbReference>
<dbReference type="InterPro" id="IPR051548">
    <property type="entry name" value="Grx-like_ET"/>
</dbReference>
<sequence>MTKDYNKAARVVIYTTLRCPHCLHLKRWLKRNNVPFLDFNVAKPGKIQKKFFEIGGKSVPLILVGNQKFEGFNPNRLKKALELEGLM</sequence>
<evidence type="ECO:0000313" key="2">
    <source>
        <dbReference type="EMBL" id="ODB94519.1"/>
    </source>
</evidence>
<dbReference type="Proteomes" id="UP000094849">
    <property type="component" value="Unassembled WGS sequence"/>
</dbReference>
<organism evidence="2 3">
    <name type="scientific">Candidatus Thiodiazotropha endoloripes</name>
    <dbReference type="NCBI Taxonomy" id="1818881"/>
    <lineage>
        <taxon>Bacteria</taxon>
        <taxon>Pseudomonadati</taxon>
        <taxon>Pseudomonadota</taxon>
        <taxon>Gammaproteobacteria</taxon>
        <taxon>Chromatiales</taxon>
        <taxon>Sedimenticolaceae</taxon>
        <taxon>Candidatus Thiodiazotropha</taxon>
    </lineage>
</organism>
<dbReference type="PROSITE" id="PS51354">
    <property type="entry name" value="GLUTAREDOXIN_2"/>
    <property type="match status" value="1"/>
</dbReference>
<dbReference type="OrthoDB" id="9795531at2"/>
<dbReference type="SUPFAM" id="SSF52833">
    <property type="entry name" value="Thioredoxin-like"/>
    <property type="match status" value="1"/>
</dbReference>
<evidence type="ECO:0000313" key="3">
    <source>
        <dbReference type="Proteomes" id="UP000094849"/>
    </source>
</evidence>
<dbReference type="AlphaFoldDB" id="A0A1E2UJ14"/>
<dbReference type="InterPro" id="IPR036249">
    <property type="entry name" value="Thioredoxin-like_sf"/>
</dbReference>
<protein>
    <submittedName>
        <fullName evidence="2">NrdH-redoxin</fullName>
    </submittedName>
</protein>
<feature type="domain" description="Glutaredoxin" evidence="1">
    <location>
        <begin position="11"/>
        <end position="67"/>
    </location>
</feature>
<dbReference type="CDD" id="cd02976">
    <property type="entry name" value="NrdH"/>
    <property type="match status" value="1"/>
</dbReference>
<name>A0A1E2UJ14_9GAMM</name>
<dbReference type="Pfam" id="PF00462">
    <property type="entry name" value="Glutaredoxin"/>
    <property type="match status" value="1"/>
</dbReference>
<comment type="caution">
    <text evidence="2">The sequence shown here is derived from an EMBL/GenBank/DDBJ whole genome shotgun (WGS) entry which is preliminary data.</text>
</comment>